<evidence type="ECO:0000256" key="3">
    <source>
        <dbReference type="ARBA" id="ARBA00022490"/>
    </source>
</evidence>
<feature type="region of interest" description="Disordered" evidence="7">
    <location>
        <begin position="1"/>
        <end position="39"/>
    </location>
</feature>
<dbReference type="InterPro" id="IPR008111">
    <property type="entry name" value="RNA-bd_8"/>
</dbReference>
<dbReference type="OrthoDB" id="15688at2759"/>
<dbReference type="InterPro" id="IPR033744">
    <property type="entry name" value="RRM_RBM8"/>
</dbReference>
<gene>
    <name evidence="9" type="ORF">M0811_03491</name>
</gene>
<dbReference type="Proteomes" id="UP001149090">
    <property type="component" value="Unassembled WGS sequence"/>
</dbReference>
<dbReference type="PANTHER" id="PTHR45894">
    <property type="entry name" value="RNA-BINDING PROTEIN 8A"/>
    <property type="match status" value="1"/>
</dbReference>
<accession>A0A9Q0L6U3</accession>
<keyword evidence="3" id="KW-0963">Cytoplasm</keyword>
<keyword evidence="4 6" id="KW-0694">RNA-binding</keyword>
<dbReference type="SUPFAM" id="SSF54928">
    <property type="entry name" value="RNA-binding domain, RBD"/>
    <property type="match status" value="1"/>
</dbReference>
<dbReference type="InterPro" id="IPR012677">
    <property type="entry name" value="Nucleotide-bd_a/b_plait_sf"/>
</dbReference>
<comment type="subcellular location">
    <subcellularLocation>
        <location evidence="2">Cytoplasm</location>
    </subcellularLocation>
    <subcellularLocation>
        <location evidence="1">Nucleus</location>
    </subcellularLocation>
</comment>
<dbReference type="EMBL" id="JAPDFW010000147">
    <property type="protein sequence ID" value="KAJ5066158.1"/>
    <property type="molecule type" value="Genomic_DNA"/>
</dbReference>
<keyword evidence="10" id="KW-1185">Reference proteome</keyword>
<dbReference type="InterPro" id="IPR000504">
    <property type="entry name" value="RRM_dom"/>
</dbReference>
<sequence length="162" mass="18708">MNSDSDEKMKSEELEQPKDETRQKRKQTSSFRHNFSVKNPEIKQVTPTKSIEGWIIFVTNIHEEAQDEDLREAFSEFGPIKNMHLNIDRKTGFLKGYALIEYSEYSEAENAINIMNGSEILGRALNVGWGFINEPLRELSSKRKQGGIMDIDIKRPKSDKKD</sequence>
<evidence type="ECO:0000256" key="5">
    <source>
        <dbReference type="ARBA" id="ARBA00023242"/>
    </source>
</evidence>
<dbReference type="AlphaFoldDB" id="A0A9Q0L6U3"/>
<dbReference type="InterPro" id="IPR035979">
    <property type="entry name" value="RBD_domain_sf"/>
</dbReference>
<feature type="compositionally biased region" description="Basic and acidic residues" evidence="7">
    <location>
        <begin position="1"/>
        <end position="22"/>
    </location>
</feature>
<evidence type="ECO:0000256" key="2">
    <source>
        <dbReference type="ARBA" id="ARBA00004496"/>
    </source>
</evidence>
<dbReference type="GO" id="GO:0003729">
    <property type="term" value="F:mRNA binding"/>
    <property type="evidence" value="ECO:0007669"/>
    <property type="project" value="InterPro"/>
</dbReference>
<feature type="domain" description="RRM" evidence="8">
    <location>
        <begin position="54"/>
        <end position="132"/>
    </location>
</feature>
<keyword evidence="5" id="KW-0539">Nucleus</keyword>
<evidence type="ECO:0000313" key="10">
    <source>
        <dbReference type="Proteomes" id="UP001149090"/>
    </source>
</evidence>
<evidence type="ECO:0000256" key="4">
    <source>
        <dbReference type="ARBA" id="ARBA00022884"/>
    </source>
</evidence>
<evidence type="ECO:0000259" key="8">
    <source>
        <dbReference type="PROSITE" id="PS50102"/>
    </source>
</evidence>
<protein>
    <submittedName>
        <fullName evidence="9">RNA-binding protein 8a</fullName>
    </submittedName>
</protein>
<name>A0A9Q0L6U3_ANAIG</name>
<feature type="compositionally biased region" description="Polar residues" evidence="7">
    <location>
        <begin position="28"/>
        <end position="37"/>
    </location>
</feature>
<dbReference type="OMA" id="INIMNGS"/>
<dbReference type="GO" id="GO:0005737">
    <property type="term" value="C:cytoplasm"/>
    <property type="evidence" value="ECO:0007669"/>
    <property type="project" value="UniProtKB-SubCell"/>
</dbReference>
<dbReference type="PRINTS" id="PR01738">
    <property type="entry name" value="RNABINDINGM8"/>
</dbReference>
<dbReference type="GO" id="GO:0006396">
    <property type="term" value="P:RNA processing"/>
    <property type="evidence" value="ECO:0007669"/>
    <property type="project" value="InterPro"/>
</dbReference>
<comment type="caution">
    <text evidence="9">The sequence shown here is derived from an EMBL/GenBank/DDBJ whole genome shotgun (WGS) entry which is preliminary data.</text>
</comment>
<dbReference type="CDD" id="cd12324">
    <property type="entry name" value="RRM_RBM8"/>
    <property type="match status" value="1"/>
</dbReference>
<reference evidence="9" key="1">
    <citation type="submission" date="2022-10" db="EMBL/GenBank/DDBJ databases">
        <title>Novel sulphate-reducing endosymbionts in the free-living metamonad Anaeramoeba.</title>
        <authorList>
            <person name="Jerlstrom-Hultqvist J."/>
            <person name="Cepicka I."/>
            <person name="Gallot-Lavallee L."/>
            <person name="Salas-Leiva D."/>
            <person name="Curtis B.A."/>
            <person name="Zahonova K."/>
            <person name="Pipaliya S."/>
            <person name="Dacks J."/>
            <person name="Roger A.J."/>
        </authorList>
    </citation>
    <scope>NUCLEOTIDE SEQUENCE</scope>
    <source>
        <strain evidence="9">BMAN</strain>
    </source>
</reference>
<dbReference type="SMART" id="SM00360">
    <property type="entry name" value="RRM"/>
    <property type="match status" value="1"/>
</dbReference>
<dbReference type="PROSITE" id="PS50102">
    <property type="entry name" value="RRM"/>
    <property type="match status" value="1"/>
</dbReference>
<dbReference type="Pfam" id="PF00076">
    <property type="entry name" value="RRM_1"/>
    <property type="match status" value="1"/>
</dbReference>
<evidence type="ECO:0000256" key="7">
    <source>
        <dbReference type="SAM" id="MobiDB-lite"/>
    </source>
</evidence>
<proteinExistence type="predicted"/>
<evidence type="ECO:0000256" key="6">
    <source>
        <dbReference type="PROSITE-ProRule" id="PRU00176"/>
    </source>
</evidence>
<evidence type="ECO:0000256" key="1">
    <source>
        <dbReference type="ARBA" id="ARBA00004123"/>
    </source>
</evidence>
<evidence type="ECO:0000313" key="9">
    <source>
        <dbReference type="EMBL" id="KAJ5066158.1"/>
    </source>
</evidence>
<dbReference type="Gene3D" id="3.30.70.330">
    <property type="match status" value="1"/>
</dbReference>
<organism evidence="9 10">
    <name type="scientific">Anaeramoeba ignava</name>
    <name type="common">Anaerobic marine amoeba</name>
    <dbReference type="NCBI Taxonomy" id="1746090"/>
    <lineage>
        <taxon>Eukaryota</taxon>
        <taxon>Metamonada</taxon>
        <taxon>Anaeramoebidae</taxon>
        <taxon>Anaeramoeba</taxon>
    </lineage>
</organism>
<dbReference type="GO" id="GO:0005634">
    <property type="term" value="C:nucleus"/>
    <property type="evidence" value="ECO:0007669"/>
    <property type="project" value="UniProtKB-SubCell"/>
</dbReference>